<name>A0ABW7UA74_9ACTN</name>
<keyword evidence="2" id="KW-1133">Transmembrane helix</keyword>
<feature type="compositionally biased region" description="Basic and acidic residues" evidence="1">
    <location>
        <begin position="391"/>
        <end position="402"/>
    </location>
</feature>
<keyword evidence="2" id="KW-0472">Membrane</keyword>
<evidence type="ECO:0000313" key="4">
    <source>
        <dbReference type="EMBL" id="MFI1716542.1"/>
    </source>
</evidence>
<keyword evidence="3" id="KW-0732">Signal</keyword>
<keyword evidence="5" id="KW-1185">Reference proteome</keyword>
<protein>
    <submittedName>
        <fullName evidence="4">Uncharacterized protein</fullName>
    </submittedName>
</protein>
<dbReference type="RefSeq" id="WP_398710922.1">
    <property type="nucleotide sequence ID" value="NZ_JBIRUI010000011.1"/>
</dbReference>
<feature type="transmembrane region" description="Helical" evidence="2">
    <location>
        <begin position="320"/>
        <end position="341"/>
    </location>
</feature>
<proteinExistence type="predicted"/>
<dbReference type="EMBL" id="JBIRUI010000011">
    <property type="protein sequence ID" value="MFI1716542.1"/>
    <property type="molecule type" value="Genomic_DNA"/>
</dbReference>
<reference evidence="4 5" key="1">
    <citation type="submission" date="2024-10" db="EMBL/GenBank/DDBJ databases">
        <title>The Natural Products Discovery Center: Release of the First 8490 Sequenced Strains for Exploring Actinobacteria Biosynthetic Diversity.</title>
        <authorList>
            <person name="Kalkreuter E."/>
            <person name="Kautsar S.A."/>
            <person name="Yang D."/>
            <person name="Bader C.D."/>
            <person name="Teijaro C.N."/>
            <person name="Fluegel L."/>
            <person name="Davis C.M."/>
            <person name="Simpson J.R."/>
            <person name="Lauterbach L."/>
            <person name="Steele A.D."/>
            <person name="Gui C."/>
            <person name="Meng S."/>
            <person name="Li G."/>
            <person name="Viehrig K."/>
            <person name="Ye F."/>
            <person name="Su P."/>
            <person name="Kiefer A.F."/>
            <person name="Nichols A."/>
            <person name="Cepeda A.J."/>
            <person name="Yan W."/>
            <person name="Fan B."/>
            <person name="Jiang Y."/>
            <person name="Adhikari A."/>
            <person name="Zheng C.-J."/>
            <person name="Schuster L."/>
            <person name="Cowan T.M."/>
            <person name="Smanski M.J."/>
            <person name="Chevrette M.G."/>
            <person name="De Carvalho L.P.S."/>
            <person name="Shen B."/>
        </authorList>
    </citation>
    <scope>NUCLEOTIDE SEQUENCE [LARGE SCALE GENOMIC DNA]</scope>
    <source>
        <strain evidence="4 5">NPDC020602</strain>
    </source>
</reference>
<evidence type="ECO:0000313" key="5">
    <source>
        <dbReference type="Proteomes" id="UP001611339"/>
    </source>
</evidence>
<sequence length="413" mass="43096">MNHRAARRHAVSLLTLLAALLLAVAGPAVQGHTSAGSARQAAAPPVTVTFRTVPAVPGVRLVFAGAALVTGADGTVSYTGARTAAPQSLRLLDTSIDTPDARYRFTRWAGQRDPDQTFRPRVDGLPLRADYTVTAGFTVQYPVTASFTDQHGTPLDRSLISAVEVRGSDARVTDLSVTGTTWLDGVQPVFRDSRLTPVPVDYTLRSLVYDGAQLADAGRQGFRPGTDRHLTFTGNFHDLTVTAHDALFGSATGDEATVTGPGGKVRAVALGPDHTAVLTHLPRGRYTVEVKAAGGSTSPREIQLSQAVTADVTVISRADVLLLGGVALLLVGLPIAVRLGLRRRARRTAAGPGPDTGARHATPDTGARHGSAGPRGPGAPAESAPTQRSEQPGEAREAEETPTKPSRPGATAR</sequence>
<organism evidence="4 5">
    <name type="scientific">Streptomyces litmocidini</name>
    <dbReference type="NCBI Taxonomy" id="67318"/>
    <lineage>
        <taxon>Bacteria</taxon>
        <taxon>Bacillati</taxon>
        <taxon>Actinomycetota</taxon>
        <taxon>Actinomycetes</taxon>
        <taxon>Kitasatosporales</taxon>
        <taxon>Streptomycetaceae</taxon>
        <taxon>Streptomyces</taxon>
    </lineage>
</organism>
<gene>
    <name evidence="4" type="ORF">ACH407_23580</name>
</gene>
<accession>A0ABW7UA74</accession>
<feature type="chain" id="PRO_5046402280" evidence="3">
    <location>
        <begin position="31"/>
        <end position="413"/>
    </location>
</feature>
<evidence type="ECO:0000256" key="2">
    <source>
        <dbReference type="SAM" id="Phobius"/>
    </source>
</evidence>
<feature type="signal peptide" evidence="3">
    <location>
        <begin position="1"/>
        <end position="30"/>
    </location>
</feature>
<evidence type="ECO:0000256" key="1">
    <source>
        <dbReference type="SAM" id="MobiDB-lite"/>
    </source>
</evidence>
<feature type="compositionally biased region" description="Low complexity" evidence="1">
    <location>
        <begin position="368"/>
        <end position="385"/>
    </location>
</feature>
<evidence type="ECO:0000256" key="3">
    <source>
        <dbReference type="SAM" id="SignalP"/>
    </source>
</evidence>
<dbReference type="Proteomes" id="UP001611339">
    <property type="component" value="Unassembled WGS sequence"/>
</dbReference>
<keyword evidence="2" id="KW-0812">Transmembrane</keyword>
<comment type="caution">
    <text evidence="4">The sequence shown here is derived from an EMBL/GenBank/DDBJ whole genome shotgun (WGS) entry which is preliminary data.</text>
</comment>
<feature type="region of interest" description="Disordered" evidence="1">
    <location>
        <begin position="347"/>
        <end position="413"/>
    </location>
</feature>